<protein>
    <submittedName>
        <fullName evidence="1">Uncharacterized protein</fullName>
    </submittedName>
</protein>
<accession>A0A454D1K0</accession>
<dbReference type="AlphaFoldDB" id="A0A454D1K0"/>
<dbReference type="EMBL" id="AJSR01000729">
    <property type="protein sequence ID" value="EKM32474.1"/>
    <property type="molecule type" value="Genomic_DNA"/>
</dbReference>
<comment type="caution">
    <text evidence="1">The sequence shown here is derived from an EMBL/GenBank/DDBJ whole genome shotgun (WGS) entry which is preliminary data.</text>
</comment>
<sequence length="48" mass="5456">MMNCKFIKRPVASIDSICQIVLQTNRGESHQFERARLNNHVGSEVGKL</sequence>
<reference evidence="1 2" key="1">
    <citation type="submission" date="2012-10" db="EMBL/GenBank/DDBJ databases">
        <title>Genome sequence of Vibrio Cholerae HENC-02.</title>
        <authorList>
            <person name="Eppinger M."/>
            <person name="Hasan N.A."/>
            <person name="Sengamalay N."/>
            <person name="Hine E."/>
            <person name="Su Q."/>
            <person name="Daugherty S.C."/>
            <person name="Young S."/>
            <person name="Sadzewicz L."/>
            <person name="Tallon L."/>
            <person name="Cebula T.A."/>
            <person name="Ravel J."/>
            <person name="Colwell R.R."/>
        </authorList>
    </citation>
    <scope>NUCLEOTIDE SEQUENCE [LARGE SCALE GENOMIC DNA]</scope>
    <source>
        <strain evidence="1 2">HENC-02</strain>
    </source>
</reference>
<evidence type="ECO:0000313" key="1">
    <source>
        <dbReference type="EMBL" id="EKM32474.1"/>
    </source>
</evidence>
<dbReference type="Proteomes" id="UP000008367">
    <property type="component" value="Unassembled WGS sequence"/>
</dbReference>
<gene>
    <name evidence="1" type="ORF">VCHENC02_1967</name>
</gene>
<name>A0A454D1K0_VIBHA</name>
<proteinExistence type="predicted"/>
<organism evidence="1 2">
    <name type="scientific">Vibrio harveyi</name>
    <name type="common">Beneckea harveyi</name>
    <dbReference type="NCBI Taxonomy" id="669"/>
    <lineage>
        <taxon>Bacteria</taxon>
        <taxon>Pseudomonadati</taxon>
        <taxon>Pseudomonadota</taxon>
        <taxon>Gammaproteobacteria</taxon>
        <taxon>Vibrionales</taxon>
        <taxon>Vibrionaceae</taxon>
        <taxon>Vibrio</taxon>
    </lineage>
</organism>
<evidence type="ECO:0000313" key="2">
    <source>
        <dbReference type="Proteomes" id="UP000008367"/>
    </source>
</evidence>